<gene>
    <name evidence="1" type="ORF">CPB83DRAFT_899984</name>
</gene>
<dbReference type="Proteomes" id="UP000807306">
    <property type="component" value="Unassembled WGS sequence"/>
</dbReference>
<name>A0A9P6JII2_9AGAR</name>
<accession>A0A9P6JII2</accession>
<sequence length="419" mass="46910">MDWEFPAFPLNNIEATASADAPHAASTSQALQTDEDEIMRDLLVNGDADDEDDPRNFARSLSNRSAKTEAQNILHALIRDYLTTKSLYLSSRKIIEGAVLPFPDPGHLEYYETCGGRGGGPPLANPLYSWDKPRKHAWNLQLIRILAPDFENYVAHGGQEKALRLINAHQLEVINNASNDNLSASPLELKDILKGLGSVDIMASKLDLVAQQLKKAATQRRAFLERSSGSSNQDAALNLSIAQELESKRKFNRRGERRRGLYIRRDTIINEQVGKTGNVEMWKLIRAAFALLEDRDMSSDKTETEKGFSAPKIVRRRKKMWINPELPTILHYVDAHYNPRTSAGTLKKGSAPLKRETLAGSCDTVSPPRPKLPLNFYNIRHLGMETVKTLQPRELIELPQILGTSDLIVDSYGIQEPQP</sequence>
<proteinExistence type="predicted"/>
<dbReference type="OrthoDB" id="3121763at2759"/>
<dbReference type="EMBL" id="MU157964">
    <property type="protein sequence ID" value="KAF9522034.1"/>
    <property type="molecule type" value="Genomic_DNA"/>
</dbReference>
<reference evidence="1" key="1">
    <citation type="submission" date="2020-11" db="EMBL/GenBank/DDBJ databases">
        <authorList>
            <consortium name="DOE Joint Genome Institute"/>
            <person name="Ahrendt S."/>
            <person name="Riley R."/>
            <person name="Andreopoulos W."/>
            <person name="Labutti K."/>
            <person name="Pangilinan J."/>
            <person name="Ruiz-Duenas F.J."/>
            <person name="Barrasa J.M."/>
            <person name="Sanchez-Garcia M."/>
            <person name="Camarero S."/>
            <person name="Miyauchi S."/>
            <person name="Serrano A."/>
            <person name="Linde D."/>
            <person name="Babiker R."/>
            <person name="Drula E."/>
            <person name="Ayuso-Fernandez I."/>
            <person name="Pacheco R."/>
            <person name="Padilla G."/>
            <person name="Ferreira P."/>
            <person name="Barriuso J."/>
            <person name="Kellner H."/>
            <person name="Castanera R."/>
            <person name="Alfaro M."/>
            <person name="Ramirez L."/>
            <person name="Pisabarro A.G."/>
            <person name="Kuo A."/>
            <person name="Tritt A."/>
            <person name="Lipzen A."/>
            <person name="He G."/>
            <person name="Yan M."/>
            <person name="Ng V."/>
            <person name="Cullen D."/>
            <person name="Martin F."/>
            <person name="Rosso M.-N."/>
            <person name="Henrissat B."/>
            <person name="Hibbett D."/>
            <person name="Martinez A.T."/>
            <person name="Grigoriev I.V."/>
        </authorList>
    </citation>
    <scope>NUCLEOTIDE SEQUENCE</scope>
    <source>
        <strain evidence="1">CBS 506.95</strain>
    </source>
</reference>
<dbReference type="AlphaFoldDB" id="A0A9P6JII2"/>
<organism evidence="1 2">
    <name type="scientific">Crepidotus variabilis</name>
    <dbReference type="NCBI Taxonomy" id="179855"/>
    <lineage>
        <taxon>Eukaryota</taxon>
        <taxon>Fungi</taxon>
        <taxon>Dikarya</taxon>
        <taxon>Basidiomycota</taxon>
        <taxon>Agaricomycotina</taxon>
        <taxon>Agaricomycetes</taxon>
        <taxon>Agaricomycetidae</taxon>
        <taxon>Agaricales</taxon>
        <taxon>Agaricineae</taxon>
        <taxon>Crepidotaceae</taxon>
        <taxon>Crepidotus</taxon>
    </lineage>
</organism>
<evidence type="ECO:0000313" key="2">
    <source>
        <dbReference type="Proteomes" id="UP000807306"/>
    </source>
</evidence>
<protein>
    <submittedName>
        <fullName evidence="1">Uncharacterized protein</fullName>
    </submittedName>
</protein>
<evidence type="ECO:0000313" key="1">
    <source>
        <dbReference type="EMBL" id="KAF9522034.1"/>
    </source>
</evidence>
<comment type="caution">
    <text evidence="1">The sequence shown here is derived from an EMBL/GenBank/DDBJ whole genome shotgun (WGS) entry which is preliminary data.</text>
</comment>
<keyword evidence="2" id="KW-1185">Reference proteome</keyword>